<keyword evidence="4" id="KW-1185">Reference proteome</keyword>
<dbReference type="Proteomes" id="UP000199435">
    <property type="component" value="Unassembled WGS sequence"/>
</dbReference>
<organism evidence="3 4">
    <name type="scientific">Rhizobium miluonense</name>
    <dbReference type="NCBI Taxonomy" id="411945"/>
    <lineage>
        <taxon>Bacteria</taxon>
        <taxon>Pseudomonadati</taxon>
        <taxon>Pseudomonadota</taxon>
        <taxon>Alphaproteobacteria</taxon>
        <taxon>Hyphomicrobiales</taxon>
        <taxon>Rhizobiaceae</taxon>
        <taxon>Rhizobium/Agrobacterium group</taxon>
        <taxon>Rhizobium</taxon>
    </lineage>
</organism>
<dbReference type="Pfam" id="PF07235">
    <property type="entry name" value="DUF1427"/>
    <property type="match status" value="1"/>
</dbReference>
<dbReference type="AlphaFoldDB" id="A0A1C3VMF0"/>
<gene>
    <name evidence="3" type="ORF">GA0061102_101510</name>
</gene>
<evidence type="ECO:0000313" key="4">
    <source>
        <dbReference type="Proteomes" id="UP000199435"/>
    </source>
</evidence>
<name>A0A1C3VMF0_9HYPH</name>
<evidence type="ECO:0000313" key="3">
    <source>
        <dbReference type="EMBL" id="SCB28765.1"/>
    </source>
</evidence>
<reference evidence="4" key="1">
    <citation type="submission" date="2016-08" db="EMBL/GenBank/DDBJ databases">
        <authorList>
            <person name="Varghese N."/>
            <person name="Submissions Spin"/>
        </authorList>
    </citation>
    <scope>NUCLEOTIDE SEQUENCE [LARGE SCALE GENOMIC DNA]</scope>
    <source>
        <strain evidence="4">HAMBI 2971</strain>
    </source>
</reference>
<feature type="region of interest" description="Disordered" evidence="1">
    <location>
        <begin position="74"/>
        <end position="96"/>
    </location>
</feature>
<keyword evidence="2" id="KW-0472">Membrane</keyword>
<dbReference type="STRING" id="411945.GA0061102_101510"/>
<keyword evidence="2" id="KW-1133">Transmembrane helix</keyword>
<dbReference type="OrthoDB" id="4302993at2"/>
<feature type="compositionally biased region" description="Basic and acidic residues" evidence="1">
    <location>
        <begin position="83"/>
        <end position="96"/>
    </location>
</feature>
<accession>A0A1C3VMF0</accession>
<dbReference type="EMBL" id="FMAH01000015">
    <property type="protein sequence ID" value="SCB28765.1"/>
    <property type="molecule type" value="Genomic_DNA"/>
</dbReference>
<proteinExistence type="predicted"/>
<dbReference type="RefSeq" id="WP_092848929.1">
    <property type="nucleotide sequence ID" value="NZ_FMAH01000015.1"/>
</dbReference>
<dbReference type="InterPro" id="IPR009872">
    <property type="entry name" value="DUF1427"/>
</dbReference>
<evidence type="ECO:0000256" key="2">
    <source>
        <dbReference type="SAM" id="Phobius"/>
    </source>
</evidence>
<sequence>MKVYLLSLAAGLLVGIVYSLLNVRSPAPPVVALVGLLGILVGEQILPLAKTLWNKEPAAVSWFNQVKPHMFGHLPSGGMAPSKKADELGDRADRLG</sequence>
<evidence type="ECO:0000256" key="1">
    <source>
        <dbReference type="SAM" id="MobiDB-lite"/>
    </source>
</evidence>
<keyword evidence="2" id="KW-0812">Transmembrane</keyword>
<dbReference type="InterPro" id="IPR020017">
    <property type="entry name" value="XapX_domain"/>
</dbReference>
<dbReference type="NCBIfam" id="TIGR03510">
    <property type="entry name" value="XapX"/>
    <property type="match status" value="1"/>
</dbReference>
<protein>
    <submittedName>
        <fullName evidence="3">XapX domain-containing protein</fullName>
    </submittedName>
</protein>
<feature type="transmembrane region" description="Helical" evidence="2">
    <location>
        <begin position="29"/>
        <end position="49"/>
    </location>
</feature>